<dbReference type="AlphaFoldDB" id="A0A2V1E7P0"/>
<dbReference type="EMBL" id="KZ805315">
    <property type="protein sequence ID" value="PVI05235.1"/>
    <property type="molecule type" value="Genomic_DNA"/>
</dbReference>
<evidence type="ECO:0000313" key="2">
    <source>
        <dbReference type="Proteomes" id="UP000244855"/>
    </source>
</evidence>
<reference evidence="1 2" key="1">
    <citation type="journal article" date="2018" name="Sci. Rep.">
        <title>Comparative genomics provides insights into the lifestyle and reveals functional heterogeneity of dark septate endophytic fungi.</title>
        <authorList>
            <person name="Knapp D.G."/>
            <person name="Nemeth J.B."/>
            <person name="Barry K."/>
            <person name="Hainaut M."/>
            <person name="Henrissat B."/>
            <person name="Johnson J."/>
            <person name="Kuo A."/>
            <person name="Lim J.H.P."/>
            <person name="Lipzen A."/>
            <person name="Nolan M."/>
            <person name="Ohm R.A."/>
            <person name="Tamas L."/>
            <person name="Grigoriev I.V."/>
            <person name="Spatafora J.W."/>
            <person name="Nagy L.G."/>
            <person name="Kovacs G.M."/>
        </authorList>
    </citation>
    <scope>NUCLEOTIDE SEQUENCE [LARGE SCALE GENOMIC DNA]</scope>
    <source>
        <strain evidence="1 2">DSE2036</strain>
    </source>
</reference>
<organism evidence="1 2">
    <name type="scientific">Periconia macrospinosa</name>
    <dbReference type="NCBI Taxonomy" id="97972"/>
    <lineage>
        <taxon>Eukaryota</taxon>
        <taxon>Fungi</taxon>
        <taxon>Dikarya</taxon>
        <taxon>Ascomycota</taxon>
        <taxon>Pezizomycotina</taxon>
        <taxon>Dothideomycetes</taxon>
        <taxon>Pleosporomycetidae</taxon>
        <taxon>Pleosporales</taxon>
        <taxon>Massarineae</taxon>
        <taxon>Periconiaceae</taxon>
        <taxon>Periconia</taxon>
    </lineage>
</organism>
<name>A0A2V1E7P0_9PLEO</name>
<sequence>MRDLLAGSFARTGGDSVQISGNESKQSRTGCRTTWVIIASIAIEALTSHPELGVPGFGSLVRESCRSSALPQIRQRRFADDTR</sequence>
<keyword evidence="2" id="KW-1185">Reference proteome</keyword>
<accession>A0A2V1E7P0</accession>
<dbReference type="Proteomes" id="UP000244855">
    <property type="component" value="Unassembled WGS sequence"/>
</dbReference>
<protein>
    <submittedName>
        <fullName evidence="1">Uncharacterized protein</fullName>
    </submittedName>
</protein>
<gene>
    <name evidence="1" type="ORF">DM02DRAFT_610837</name>
</gene>
<proteinExistence type="predicted"/>
<evidence type="ECO:0000313" key="1">
    <source>
        <dbReference type="EMBL" id="PVI05235.1"/>
    </source>
</evidence>